<gene>
    <name evidence="1" type="ORF">CO104_01795</name>
</gene>
<dbReference type="AlphaFoldDB" id="A0A2M8BWG7"/>
<proteinExistence type="predicted"/>
<sequence>MEIQYQEIPLSTDSETIPSWFGNYTQKIRDEGRDLLTEVSIMEKMTPQQLNEHLGGSFEELPYEFLDTLFINGSDNELVGTILRKKREAYVKKHPEKTRGVPGAGKGIITFDGRFIPQSTWISATDSEKRGALVGSTCFHYNSETPGMGSDPSDRF</sequence>
<accession>A0A2M8BWG7</accession>
<organism evidence="1 2">
    <name type="scientific">Candidatus Collierbacteria bacterium CG_4_9_14_3_um_filter_43_16</name>
    <dbReference type="NCBI Taxonomy" id="1974532"/>
    <lineage>
        <taxon>Bacteria</taxon>
        <taxon>Candidatus Collieribacteriota</taxon>
    </lineage>
</organism>
<evidence type="ECO:0000313" key="1">
    <source>
        <dbReference type="EMBL" id="PJB48197.1"/>
    </source>
</evidence>
<dbReference type="EMBL" id="PFUC01000039">
    <property type="protein sequence ID" value="PJB48197.1"/>
    <property type="molecule type" value="Genomic_DNA"/>
</dbReference>
<comment type="caution">
    <text evidence="1">The sequence shown here is derived from an EMBL/GenBank/DDBJ whole genome shotgun (WGS) entry which is preliminary data.</text>
</comment>
<evidence type="ECO:0000313" key="2">
    <source>
        <dbReference type="Proteomes" id="UP000231196"/>
    </source>
</evidence>
<dbReference type="Proteomes" id="UP000231196">
    <property type="component" value="Unassembled WGS sequence"/>
</dbReference>
<reference evidence="2" key="1">
    <citation type="submission" date="2017-09" db="EMBL/GenBank/DDBJ databases">
        <title>Depth-based differentiation of microbial function through sediment-hosted aquifers and enrichment of novel symbionts in the deep terrestrial subsurface.</title>
        <authorList>
            <person name="Probst A.J."/>
            <person name="Ladd B."/>
            <person name="Jarett J.K."/>
            <person name="Geller-Mcgrath D.E."/>
            <person name="Sieber C.M.K."/>
            <person name="Emerson J.B."/>
            <person name="Anantharaman K."/>
            <person name="Thomas B.C."/>
            <person name="Malmstrom R."/>
            <person name="Stieglmeier M."/>
            <person name="Klingl A."/>
            <person name="Woyke T."/>
            <person name="Ryan C.M."/>
            <person name="Banfield J.F."/>
        </authorList>
    </citation>
    <scope>NUCLEOTIDE SEQUENCE [LARGE SCALE GENOMIC DNA]</scope>
</reference>
<protein>
    <submittedName>
        <fullName evidence="1">Uncharacterized protein</fullName>
    </submittedName>
</protein>
<name>A0A2M8BWG7_9BACT</name>